<gene>
    <name evidence="1" type="ORF">C882_0283</name>
</gene>
<dbReference type="EMBL" id="ANHY01000012">
    <property type="protein sequence ID" value="EKV29461.1"/>
    <property type="molecule type" value="Genomic_DNA"/>
</dbReference>
<reference evidence="1 2" key="1">
    <citation type="journal article" date="2013" name="Genome Announc.">
        <title>Draft Genome Sequence of an Alphaproteobacterium, Caenispirillum salinarum AK4(T), Isolated from a Solar Saltern.</title>
        <authorList>
            <person name="Khatri I."/>
            <person name="Singh A."/>
            <person name="Korpole S."/>
            <person name="Pinnaka A.K."/>
            <person name="Subramanian S."/>
        </authorList>
    </citation>
    <scope>NUCLEOTIDE SEQUENCE [LARGE SCALE GENOMIC DNA]</scope>
    <source>
        <strain evidence="1 2">AK4</strain>
    </source>
</reference>
<comment type="caution">
    <text evidence="1">The sequence shown here is derived from an EMBL/GenBank/DDBJ whole genome shotgun (WGS) entry which is preliminary data.</text>
</comment>
<dbReference type="AlphaFoldDB" id="K9HLK5"/>
<dbReference type="RefSeq" id="WP_009540942.1">
    <property type="nucleotide sequence ID" value="NZ_ANHY01000012.1"/>
</dbReference>
<proteinExistence type="predicted"/>
<keyword evidence="2" id="KW-1185">Reference proteome</keyword>
<protein>
    <submittedName>
        <fullName evidence="1">Uncharacterized protein</fullName>
    </submittedName>
</protein>
<sequence length="56" mass="6221">MNTDLLLWRAMATHTRPAHLRHGARRRARRLGLGRILHHLAHLLAPKPVAGPAAHG</sequence>
<organism evidence="1 2">
    <name type="scientific">Caenispirillum salinarum AK4</name>
    <dbReference type="NCBI Taxonomy" id="1238182"/>
    <lineage>
        <taxon>Bacteria</taxon>
        <taxon>Pseudomonadati</taxon>
        <taxon>Pseudomonadota</taxon>
        <taxon>Alphaproteobacteria</taxon>
        <taxon>Rhodospirillales</taxon>
        <taxon>Novispirillaceae</taxon>
        <taxon>Caenispirillum</taxon>
    </lineage>
</organism>
<dbReference type="Proteomes" id="UP000009881">
    <property type="component" value="Unassembled WGS sequence"/>
</dbReference>
<evidence type="ECO:0000313" key="2">
    <source>
        <dbReference type="Proteomes" id="UP000009881"/>
    </source>
</evidence>
<name>K9HLK5_9PROT</name>
<accession>K9HLK5</accession>
<evidence type="ECO:0000313" key="1">
    <source>
        <dbReference type="EMBL" id="EKV29461.1"/>
    </source>
</evidence>